<dbReference type="EMBL" id="JXXZ01000020">
    <property type="protein sequence ID" value="KJY95994.1"/>
    <property type="molecule type" value="Genomic_DNA"/>
</dbReference>
<reference evidence="3 4" key="1">
    <citation type="journal article" date="2015" name="BMC Genomics">
        <title>Genome mining reveals unlocked bioactive potential of marine Gram-negative bacteria.</title>
        <authorList>
            <person name="Machado H."/>
            <person name="Sonnenschein E.C."/>
            <person name="Melchiorsen J."/>
            <person name="Gram L."/>
        </authorList>
    </citation>
    <scope>NUCLEOTIDE SEQUENCE [LARGE SCALE GENOMIC DNA]</scope>
    <source>
        <strain evidence="3 4">S3137</strain>
    </source>
</reference>
<feature type="region of interest" description="Disordered" evidence="1">
    <location>
        <begin position="72"/>
        <end position="134"/>
    </location>
</feature>
<protein>
    <submittedName>
        <fullName evidence="3">Uncharacterized protein</fullName>
    </submittedName>
</protein>
<dbReference type="AlphaFoldDB" id="A0A0F4PLG3"/>
<evidence type="ECO:0000256" key="2">
    <source>
        <dbReference type="SAM" id="SignalP"/>
    </source>
</evidence>
<organism evidence="3 4">
    <name type="scientific">Pseudoalteromonas ruthenica</name>
    <dbReference type="NCBI Taxonomy" id="151081"/>
    <lineage>
        <taxon>Bacteria</taxon>
        <taxon>Pseudomonadati</taxon>
        <taxon>Pseudomonadota</taxon>
        <taxon>Gammaproteobacteria</taxon>
        <taxon>Alteromonadales</taxon>
        <taxon>Pseudoalteromonadaceae</taxon>
        <taxon>Pseudoalteromonas</taxon>
    </lineage>
</organism>
<keyword evidence="4" id="KW-1185">Reference proteome</keyword>
<name>A0A0F4PLG3_9GAMM</name>
<dbReference type="GeneID" id="58230383"/>
<proteinExistence type="predicted"/>
<accession>A0A0F4PLG3</accession>
<feature type="compositionally biased region" description="Basic and acidic residues" evidence="1">
    <location>
        <begin position="113"/>
        <end position="122"/>
    </location>
</feature>
<dbReference type="OrthoDB" id="6315878at2"/>
<dbReference type="eggNOG" id="ENOG50333XT">
    <property type="taxonomic scope" value="Bacteria"/>
</dbReference>
<keyword evidence="2" id="KW-0732">Signal</keyword>
<sequence length="169" mass="19000">MRTCFVLLILLSSLSVSAEQPPYRAYDCTAVEIEEVDPATLTKEERISLMENALLDSVNRYSTCMDQVQQSMAAQQAGEGTGHNNAQATQQTQKQAQGQNEMLQQQAQNNTEVDDKERKAGPGREQQVVAPKDNDSIICTMLYEEIQKETNEATRSALLQQYEDYRCTQ</sequence>
<dbReference type="RefSeq" id="WP_045979536.1">
    <property type="nucleotide sequence ID" value="NZ_JXXY01000009.1"/>
</dbReference>
<evidence type="ECO:0000256" key="1">
    <source>
        <dbReference type="SAM" id="MobiDB-lite"/>
    </source>
</evidence>
<feature type="compositionally biased region" description="Low complexity" evidence="1">
    <location>
        <begin position="82"/>
        <end position="100"/>
    </location>
</feature>
<comment type="caution">
    <text evidence="3">The sequence shown here is derived from an EMBL/GenBank/DDBJ whole genome shotgun (WGS) entry which is preliminary data.</text>
</comment>
<evidence type="ECO:0000313" key="4">
    <source>
        <dbReference type="Proteomes" id="UP000033664"/>
    </source>
</evidence>
<gene>
    <name evidence="3" type="ORF">TW72_17955</name>
</gene>
<feature type="compositionally biased region" description="Polar residues" evidence="1">
    <location>
        <begin position="101"/>
        <end position="111"/>
    </location>
</feature>
<feature type="chain" id="PRO_5002474472" evidence="2">
    <location>
        <begin position="19"/>
        <end position="169"/>
    </location>
</feature>
<dbReference type="Proteomes" id="UP000033664">
    <property type="component" value="Unassembled WGS sequence"/>
</dbReference>
<dbReference type="PATRIC" id="fig|151081.8.peg.2117"/>
<feature type="signal peptide" evidence="2">
    <location>
        <begin position="1"/>
        <end position="18"/>
    </location>
</feature>
<evidence type="ECO:0000313" key="3">
    <source>
        <dbReference type="EMBL" id="KJY95994.1"/>
    </source>
</evidence>